<proteinExistence type="predicted"/>
<dbReference type="InterPro" id="IPR025959">
    <property type="entry name" value="Winged_HTH_dom"/>
</dbReference>
<evidence type="ECO:0000313" key="3">
    <source>
        <dbReference type="EMBL" id="SQD77738.1"/>
    </source>
</evidence>
<dbReference type="NCBIfam" id="NF033545">
    <property type="entry name" value="transpos_IS630"/>
    <property type="match status" value="1"/>
</dbReference>
<feature type="domain" description="Tc1-like transposase DDE" evidence="1">
    <location>
        <begin position="165"/>
        <end position="306"/>
    </location>
</feature>
<dbReference type="EMBL" id="LS483250">
    <property type="protein sequence ID" value="SQD77738.1"/>
    <property type="molecule type" value="Genomic_DNA"/>
</dbReference>
<dbReference type="KEGG" id="mya:MORIYA_1260"/>
<gene>
    <name evidence="3" type="primary">ISPLU3A</name>
    <name evidence="3" type="ORF">MORIYA_1260</name>
</gene>
<protein>
    <submittedName>
        <fullName evidence="3">Transposase</fullName>
    </submittedName>
</protein>
<dbReference type="InterPro" id="IPR009057">
    <property type="entry name" value="Homeodomain-like_sf"/>
</dbReference>
<dbReference type="SUPFAM" id="SSF53098">
    <property type="entry name" value="Ribonuclease H-like"/>
    <property type="match status" value="1"/>
</dbReference>
<feature type="domain" description="Winged helix-turn helix" evidence="2">
    <location>
        <begin position="96"/>
        <end position="152"/>
    </location>
</feature>
<dbReference type="InterPro" id="IPR012337">
    <property type="entry name" value="RNaseH-like_sf"/>
</dbReference>
<accession>A0A330LPG7</accession>
<dbReference type="InterPro" id="IPR036397">
    <property type="entry name" value="RNaseH_sf"/>
</dbReference>
<dbReference type="InterPro" id="IPR038717">
    <property type="entry name" value="Tc1-like_DDE_dom"/>
</dbReference>
<name>A0A330LPG7_9GAMM</name>
<sequence length="313" mass="36091">MKILLTHQEKLTLESRHRKCSDKRECDRIKAILLSAEGWSTTMISQALRNHQTSIIRHLNDYISNKKLTSENGGSDSYLNEVQTEVAIAHLSDITYFHMHDIRDYIKDTFDVEYSISGLQKWLHRNGFSYKQLKGVPHKYEQEKQDVFVAEYEVLKATVASDEPILFMDATHPTQATKVSNAWIQTGRDKPIETTGSRTRLNIVGAIRLGHLEDAITQQYPTVNGEYIIDFFCCIKEKYPQSKTIHLILDGAGYHRSKVVKSKAIELGIELHYLPPYSPNLNPIERLWKVMNEHARNNKYFSSAKAFVTVHQR</sequence>
<reference evidence="4" key="1">
    <citation type="submission" date="2018-05" db="EMBL/GenBank/DDBJ databases">
        <authorList>
            <person name="Cea G.-C."/>
            <person name="William W."/>
        </authorList>
    </citation>
    <scope>NUCLEOTIDE SEQUENCE [LARGE SCALE GENOMIC DNA]</scope>
    <source>
        <strain evidence="4">DB21MT 5</strain>
    </source>
</reference>
<evidence type="ECO:0000313" key="4">
    <source>
        <dbReference type="Proteomes" id="UP000250163"/>
    </source>
</evidence>
<dbReference type="RefSeq" id="WP_112713491.1">
    <property type="nucleotide sequence ID" value="NZ_LS483250.1"/>
</dbReference>
<dbReference type="GO" id="GO:0003676">
    <property type="term" value="F:nucleic acid binding"/>
    <property type="evidence" value="ECO:0007669"/>
    <property type="project" value="InterPro"/>
</dbReference>
<dbReference type="PANTHER" id="PTHR46564:SF1">
    <property type="entry name" value="TRANSPOSASE"/>
    <property type="match status" value="1"/>
</dbReference>
<dbReference type="Pfam" id="PF13358">
    <property type="entry name" value="DDE_3"/>
    <property type="match status" value="1"/>
</dbReference>
<evidence type="ECO:0000259" key="2">
    <source>
        <dbReference type="Pfam" id="PF13592"/>
    </source>
</evidence>
<keyword evidence="4" id="KW-1185">Reference proteome</keyword>
<dbReference type="SUPFAM" id="SSF46689">
    <property type="entry name" value="Homeodomain-like"/>
    <property type="match status" value="1"/>
</dbReference>
<dbReference type="Proteomes" id="UP000250163">
    <property type="component" value="Chromosome MORIYA"/>
</dbReference>
<dbReference type="Gene3D" id="3.30.420.10">
    <property type="entry name" value="Ribonuclease H-like superfamily/Ribonuclease H"/>
    <property type="match status" value="1"/>
</dbReference>
<evidence type="ECO:0000259" key="1">
    <source>
        <dbReference type="Pfam" id="PF13358"/>
    </source>
</evidence>
<dbReference type="Pfam" id="PF13592">
    <property type="entry name" value="HTH_33"/>
    <property type="match status" value="1"/>
</dbReference>
<dbReference type="AlphaFoldDB" id="A0A330LPG7"/>
<dbReference type="InterPro" id="IPR047655">
    <property type="entry name" value="Transpos_IS630-like"/>
</dbReference>
<dbReference type="PANTHER" id="PTHR46564">
    <property type="entry name" value="TRANSPOSASE"/>
    <property type="match status" value="1"/>
</dbReference>
<organism evidence="3 4">
    <name type="scientific">Moritella yayanosii</name>
    <dbReference type="NCBI Taxonomy" id="69539"/>
    <lineage>
        <taxon>Bacteria</taxon>
        <taxon>Pseudomonadati</taxon>
        <taxon>Pseudomonadota</taxon>
        <taxon>Gammaproteobacteria</taxon>
        <taxon>Alteromonadales</taxon>
        <taxon>Moritellaceae</taxon>
        <taxon>Moritella</taxon>
    </lineage>
</organism>
<dbReference type="OrthoDB" id="9813816at2"/>